<dbReference type="EMBL" id="PDCK01000039">
    <property type="protein sequence ID" value="PRQ56592.1"/>
    <property type="molecule type" value="Genomic_DNA"/>
</dbReference>
<dbReference type="AlphaFoldDB" id="A0A2P6SD41"/>
<comment type="caution">
    <text evidence="1">The sequence shown here is derived from an EMBL/GenBank/DDBJ whole genome shotgun (WGS) entry which is preliminary data.</text>
</comment>
<keyword evidence="2" id="KW-1185">Reference proteome</keyword>
<protein>
    <submittedName>
        <fullName evidence="1">Uncharacterized protein</fullName>
    </submittedName>
</protein>
<accession>A0A2P6SD41</accession>
<organism evidence="1 2">
    <name type="scientific">Rosa chinensis</name>
    <name type="common">China rose</name>
    <dbReference type="NCBI Taxonomy" id="74649"/>
    <lineage>
        <taxon>Eukaryota</taxon>
        <taxon>Viridiplantae</taxon>
        <taxon>Streptophyta</taxon>
        <taxon>Embryophyta</taxon>
        <taxon>Tracheophyta</taxon>
        <taxon>Spermatophyta</taxon>
        <taxon>Magnoliopsida</taxon>
        <taxon>eudicotyledons</taxon>
        <taxon>Gunneridae</taxon>
        <taxon>Pentapetalae</taxon>
        <taxon>rosids</taxon>
        <taxon>fabids</taxon>
        <taxon>Rosales</taxon>
        <taxon>Rosaceae</taxon>
        <taxon>Rosoideae</taxon>
        <taxon>Rosoideae incertae sedis</taxon>
        <taxon>Rosa</taxon>
    </lineage>
</organism>
<dbReference type="Proteomes" id="UP000238479">
    <property type="component" value="Chromosome 1"/>
</dbReference>
<evidence type="ECO:0000313" key="1">
    <source>
        <dbReference type="EMBL" id="PRQ56592.1"/>
    </source>
</evidence>
<name>A0A2P6SD41_ROSCH</name>
<reference evidence="1 2" key="1">
    <citation type="journal article" date="2018" name="Nat. Genet.">
        <title>The Rosa genome provides new insights in the design of modern roses.</title>
        <authorList>
            <person name="Bendahmane M."/>
        </authorList>
    </citation>
    <scope>NUCLEOTIDE SEQUENCE [LARGE SCALE GENOMIC DNA]</scope>
    <source>
        <strain evidence="2">cv. Old Blush</strain>
    </source>
</reference>
<dbReference type="Gramene" id="PRQ56592">
    <property type="protein sequence ID" value="PRQ56592"/>
    <property type="gene ID" value="RchiOBHm_Chr1g0338921"/>
</dbReference>
<evidence type="ECO:0000313" key="2">
    <source>
        <dbReference type="Proteomes" id="UP000238479"/>
    </source>
</evidence>
<gene>
    <name evidence="1" type="ORF">RchiOBHm_Chr1g0338921</name>
</gene>
<sequence length="76" mass="8545">MLKRKASWKRMFSLTISLRPSPTVIQAVVILSVDLRACPTIATTAATSTSTRSWGFYTNFFLGFGFYGPRVLFSYL</sequence>
<proteinExistence type="predicted"/>